<accession>A0A9P4WXC3</accession>
<name>A0A9P4WXC3_9PLEO</name>
<feature type="compositionally biased region" description="Basic and acidic residues" evidence="1">
    <location>
        <begin position="42"/>
        <end position="52"/>
    </location>
</feature>
<feature type="region of interest" description="Disordered" evidence="1">
    <location>
        <begin position="28"/>
        <end position="52"/>
    </location>
</feature>
<dbReference type="Gene3D" id="3.40.50.300">
    <property type="entry name" value="P-loop containing nucleotide triphosphate hydrolases"/>
    <property type="match status" value="1"/>
</dbReference>
<dbReference type="InterPro" id="IPR056024">
    <property type="entry name" value="DUF7605"/>
</dbReference>
<dbReference type="Pfam" id="PF13508">
    <property type="entry name" value="Acetyltransf_7"/>
    <property type="match status" value="1"/>
</dbReference>
<proteinExistence type="predicted"/>
<dbReference type="SUPFAM" id="SSF52540">
    <property type="entry name" value="P-loop containing nucleoside triphosphate hydrolases"/>
    <property type="match status" value="1"/>
</dbReference>
<dbReference type="PROSITE" id="PS51186">
    <property type="entry name" value="GNAT"/>
    <property type="match status" value="1"/>
</dbReference>
<dbReference type="InterPro" id="IPR027417">
    <property type="entry name" value="P-loop_NTPase"/>
</dbReference>
<keyword evidence="4" id="KW-1185">Reference proteome</keyword>
<protein>
    <recommendedName>
        <fullName evidence="2">N-acetyltransferase domain-containing protein</fullName>
    </recommendedName>
</protein>
<dbReference type="Pfam" id="PF24564">
    <property type="entry name" value="DUF7605"/>
    <property type="match status" value="1"/>
</dbReference>
<organism evidence="3 4">
    <name type="scientific">Didymella heteroderae</name>
    <dbReference type="NCBI Taxonomy" id="1769908"/>
    <lineage>
        <taxon>Eukaryota</taxon>
        <taxon>Fungi</taxon>
        <taxon>Dikarya</taxon>
        <taxon>Ascomycota</taxon>
        <taxon>Pezizomycotina</taxon>
        <taxon>Dothideomycetes</taxon>
        <taxon>Pleosporomycetidae</taxon>
        <taxon>Pleosporales</taxon>
        <taxon>Pleosporineae</taxon>
        <taxon>Didymellaceae</taxon>
        <taxon>Didymella</taxon>
    </lineage>
</organism>
<dbReference type="Proteomes" id="UP000758155">
    <property type="component" value="Unassembled WGS sequence"/>
</dbReference>
<dbReference type="InterPro" id="IPR000182">
    <property type="entry name" value="GNAT_dom"/>
</dbReference>
<dbReference type="Gene3D" id="3.40.630.30">
    <property type="match status" value="1"/>
</dbReference>
<dbReference type="GO" id="GO:0016747">
    <property type="term" value="F:acyltransferase activity, transferring groups other than amino-acyl groups"/>
    <property type="evidence" value="ECO:0007669"/>
    <property type="project" value="InterPro"/>
</dbReference>
<sequence length="927" mass="105039">MASKGSRFLVARGRGTGEVVAVAQWTMPGTPDMNVDNVEPEEDRKERQQFEDEVYRRNLPDNSNKDLVMTFTLGLLQLREETLQGRRHFLLENLATHPDHRGKGLASQLVEWAFPLADKQQVLVYLDTASGSPAARLYKKLGFEEQGRNTIVDLSRFATPGAPIDVASYFAELDQMYNDEDYDQDETKQHDPNSEPVPPLQRYMQVFLEAETRASDTVRRVSEHVKDEPEQAFESAYMHERLITIERPAHPAPVRVAISGTSGIGKSTLINAILGLSTLCPTSDNDAGTLVPMELVHASADRPKKYAFHVDLYPLENCVKIIGWAAKDYYDSCVGQEDEILETQDADRGGPALKVLLAVFKDKEEFADDETAAEYLGTLDSAEYPHALSKMLGWTHDIYKKLVAHVSIGPMSASTANELADMAEPFIQGAASPMIELDDYESLECCVRPFVRLARISFPHPIFAKNIIFADLPGLTDTNAHRVRATSSYLRKCGFIFVAHTNTRAGDDPGFKKNLVKIELSKVQSLLKASNGPKNPDNGLISELRHKEGLYKLHIKHAEILKKQISISARNRQVTTELQSFYRRETKDTNDLRVFCVSSEQYLRHLQPYSLLEPPMLPLHLTGMPALRTIIATRENFWSTQVLETVLSQINLYEAQWLDKAEKLCIRWYKYNPAGFYGFLRREGSWKTPKCPRADWKQDLLDIVEEHLRPALDNCCDSRSKVLQEEMTQCVVDLLEQTGSYVRACPDSNQHGAFRDFVENMQNYGKDVEAILNLACKKFESEVQHIVFHVMTNGDNNPFFKKIQTIYGLAYHATPTKQNRTKHSARTHIFKSALLVPKIGPYMELKEYIERSVEVHLQEVEAELLEKCESDFGNILHDFENVCPRRPDDTPGATKRRHALGQVMEKAKTTFNIDVRAKLLECGLSLE</sequence>
<gene>
    <name evidence="3" type="ORF">E8E12_006301</name>
</gene>
<evidence type="ECO:0000313" key="4">
    <source>
        <dbReference type="Proteomes" id="UP000758155"/>
    </source>
</evidence>
<dbReference type="OrthoDB" id="410198at2759"/>
<comment type="caution">
    <text evidence="3">The sequence shown here is derived from an EMBL/GenBank/DDBJ whole genome shotgun (WGS) entry which is preliminary data.</text>
</comment>
<dbReference type="InterPro" id="IPR052523">
    <property type="entry name" value="Trichothecene_AcTrans"/>
</dbReference>
<dbReference type="SUPFAM" id="SSF55729">
    <property type="entry name" value="Acyl-CoA N-acyltransferases (Nat)"/>
    <property type="match status" value="1"/>
</dbReference>
<dbReference type="PANTHER" id="PTHR42791:SF1">
    <property type="entry name" value="N-ACETYLTRANSFERASE DOMAIN-CONTAINING PROTEIN"/>
    <property type="match status" value="1"/>
</dbReference>
<reference evidence="3" key="1">
    <citation type="submission" date="2019-04" db="EMBL/GenBank/DDBJ databases">
        <title>Sequencing of skin fungus with MAO and IRED activity.</title>
        <authorList>
            <person name="Marsaioli A.J."/>
            <person name="Bonatto J.M.C."/>
            <person name="Reis Junior O."/>
        </authorList>
    </citation>
    <scope>NUCLEOTIDE SEQUENCE</scope>
    <source>
        <strain evidence="3">28M1</strain>
    </source>
</reference>
<feature type="domain" description="N-acetyltransferase" evidence="2">
    <location>
        <begin position="33"/>
        <end position="159"/>
    </location>
</feature>
<evidence type="ECO:0000256" key="1">
    <source>
        <dbReference type="SAM" id="MobiDB-lite"/>
    </source>
</evidence>
<dbReference type="PANTHER" id="PTHR42791">
    <property type="entry name" value="GNAT FAMILY ACETYLTRANSFERASE"/>
    <property type="match status" value="1"/>
</dbReference>
<dbReference type="CDD" id="cd04301">
    <property type="entry name" value="NAT_SF"/>
    <property type="match status" value="1"/>
</dbReference>
<evidence type="ECO:0000313" key="3">
    <source>
        <dbReference type="EMBL" id="KAF3044298.1"/>
    </source>
</evidence>
<evidence type="ECO:0000259" key="2">
    <source>
        <dbReference type="PROSITE" id="PS51186"/>
    </source>
</evidence>
<dbReference type="EMBL" id="SWKV01000009">
    <property type="protein sequence ID" value="KAF3044298.1"/>
    <property type="molecule type" value="Genomic_DNA"/>
</dbReference>
<dbReference type="AlphaFoldDB" id="A0A9P4WXC3"/>
<dbReference type="InterPro" id="IPR016181">
    <property type="entry name" value="Acyl_CoA_acyltransferase"/>
</dbReference>